<feature type="domain" description="Inositolphosphotransferase Aur1/Ipt1" evidence="7">
    <location>
        <begin position="199"/>
        <end position="264"/>
    </location>
</feature>
<evidence type="ECO:0000313" key="9">
    <source>
        <dbReference type="Proteomes" id="UP000242877"/>
    </source>
</evidence>
<sequence length="494" mass="55491">MGLGAVLEPSIVIFLLFGGTWINRAHPHTNYASNHTSGNWRDAGEDGEFTSSRRGPVLESDSETENEIQISGKLNGLKQQAHECATADSSDSGDDSSALDAFDPDNDIERALSSSLLPHQEPTWRTREVSVFGWKKKMVTPNTARFRNHLLSRLLAKFPFLVEAWYWALVYWTYQLGRAFTALTLQESTVNVARKHALQIIELEKSLKIFIEPTIQGFFLARPGILKWINWLYSFIHIPGTIAFLVWLYYYTTKCNRSARAVRSTSCFGVTGGPGLYQARRRALAICNLVAFIVFTLWPCMPPRLLSDKAVGGAVGDLARSYGFVDTVHGVNGASSVWTQNKFCNQYAAMPSLHFGYSFLIGLTIMTVPLNSRSRSRALYIPIHSRPYGDSATSSRKASYKICLPSWQRMICITVGTMYPLAILTAIVSTANHFILDAVAGAIVCIFSLYANKILLNLLWIEDWFLWCVRIHKPDPEVAERRRQRALFAPETMN</sequence>
<comment type="caution">
    <text evidence="8">The sequence shown here is derived from an EMBL/GenBank/DDBJ whole genome shotgun (WGS) entry which is preliminary data.</text>
</comment>
<feature type="region of interest" description="Disordered" evidence="5">
    <location>
        <begin position="30"/>
        <end position="66"/>
    </location>
</feature>
<feature type="transmembrane region" description="Helical" evidence="6">
    <location>
        <begin position="355"/>
        <end position="372"/>
    </location>
</feature>
<dbReference type="VEuPathDB" id="FungiDB:AAP_01591"/>
<keyword evidence="4 6" id="KW-0472">Membrane</keyword>
<evidence type="ECO:0000259" key="7">
    <source>
        <dbReference type="Pfam" id="PF14378"/>
    </source>
</evidence>
<dbReference type="PANTHER" id="PTHR31310:SF7">
    <property type="entry name" value="PA-PHOSPHATASE RELATED-FAMILY PROTEIN DDB_G0268928"/>
    <property type="match status" value="1"/>
</dbReference>
<feature type="transmembrane region" description="Helical" evidence="6">
    <location>
        <begin position="154"/>
        <end position="174"/>
    </location>
</feature>
<evidence type="ECO:0000256" key="5">
    <source>
        <dbReference type="SAM" id="MobiDB-lite"/>
    </source>
</evidence>
<protein>
    <recommendedName>
        <fullName evidence="7">Inositolphosphotransferase Aur1/Ipt1 domain-containing protein</fullName>
    </recommendedName>
</protein>
<dbReference type="CDD" id="cd03386">
    <property type="entry name" value="PAP2_Aur1_like"/>
    <property type="match status" value="1"/>
</dbReference>
<evidence type="ECO:0000256" key="6">
    <source>
        <dbReference type="SAM" id="Phobius"/>
    </source>
</evidence>
<feature type="transmembrane region" description="Helical" evidence="6">
    <location>
        <begin position="434"/>
        <end position="451"/>
    </location>
</feature>
<evidence type="ECO:0000256" key="3">
    <source>
        <dbReference type="ARBA" id="ARBA00022989"/>
    </source>
</evidence>
<keyword evidence="2 6" id="KW-0812">Transmembrane</keyword>
<gene>
    <name evidence="8" type="ORF">AAP_01591</name>
</gene>
<dbReference type="PANTHER" id="PTHR31310">
    <property type="match status" value="1"/>
</dbReference>
<accession>A0A162ILA8</accession>
<dbReference type="InterPro" id="IPR052185">
    <property type="entry name" value="IPC_Synthase-Related"/>
</dbReference>
<dbReference type="Proteomes" id="UP000242877">
    <property type="component" value="Unassembled WGS sequence"/>
</dbReference>
<evidence type="ECO:0000256" key="2">
    <source>
        <dbReference type="ARBA" id="ARBA00022692"/>
    </source>
</evidence>
<feature type="compositionally biased region" description="Polar residues" evidence="5">
    <location>
        <begin position="30"/>
        <end position="39"/>
    </location>
</feature>
<dbReference type="GO" id="GO:0016020">
    <property type="term" value="C:membrane"/>
    <property type="evidence" value="ECO:0007669"/>
    <property type="project" value="UniProtKB-SubCell"/>
</dbReference>
<keyword evidence="9" id="KW-1185">Reference proteome</keyword>
<organism evidence="8 9">
    <name type="scientific">Ascosphaera apis ARSEF 7405</name>
    <dbReference type="NCBI Taxonomy" id="392613"/>
    <lineage>
        <taxon>Eukaryota</taxon>
        <taxon>Fungi</taxon>
        <taxon>Dikarya</taxon>
        <taxon>Ascomycota</taxon>
        <taxon>Pezizomycotina</taxon>
        <taxon>Eurotiomycetes</taxon>
        <taxon>Eurotiomycetidae</taxon>
        <taxon>Onygenales</taxon>
        <taxon>Ascosphaeraceae</taxon>
        <taxon>Ascosphaera</taxon>
    </lineage>
</organism>
<evidence type="ECO:0000313" key="8">
    <source>
        <dbReference type="EMBL" id="KZZ95103.1"/>
    </source>
</evidence>
<feature type="transmembrane region" description="Helical" evidence="6">
    <location>
        <begin position="228"/>
        <end position="250"/>
    </location>
</feature>
<feature type="domain" description="Inositolphosphotransferase Aur1/Ipt1" evidence="7">
    <location>
        <begin position="408"/>
        <end position="450"/>
    </location>
</feature>
<dbReference type="InterPro" id="IPR026841">
    <property type="entry name" value="Aur1/Ipt1"/>
</dbReference>
<comment type="subcellular location">
    <subcellularLocation>
        <location evidence="1">Membrane</location>
        <topology evidence="1">Multi-pass membrane protein</topology>
    </subcellularLocation>
</comment>
<dbReference type="Pfam" id="PF14378">
    <property type="entry name" value="PAP2_3"/>
    <property type="match status" value="3"/>
</dbReference>
<dbReference type="EMBL" id="AZGZ01000005">
    <property type="protein sequence ID" value="KZZ95103.1"/>
    <property type="molecule type" value="Genomic_DNA"/>
</dbReference>
<evidence type="ECO:0000256" key="1">
    <source>
        <dbReference type="ARBA" id="ARBA00004141"/>
    </source>
</evidence>
<proteinExistence type="predicted"/>
<dbReference type="AlphaFoldDB" id="A0A162ILA8"/>
<feature type="domain" description="Inositolphosphotransferase Aur1/Ipt1" evidence="7">
    <location>
        <begin position="273"/>
        <end position="368"/>
    </location>
</feature>
<evidence type="ECO:0000256" key="4">
    <source>
        <dbReference type="ARBA" id="ARBA00023136"/>
    </source>
</evidence>
<feature type="transmembrane region" description="Helical" evidence="6">
    <location>
        <begin position="283"/>
        <end position="301"/>
    </location>
</feature>
<name>A0A162ILA8_9EURO</name>
<reference evidence="8 9" key="1">
    <citation type="journal article" date="2016" name="Genome Biol. Evol.">
        <title>Divergent and convergent evolution of fungal pathogenicity.</title>
        <authorList>
            <person name="Shang Y."/>
            <person name="Xiao G."/>
            <person name="Zheng P."/>
            <person name="Cen K."/>
            <person name="Zhan S."/>
            <person name="Wang C."/>
        </authorList>
    </citation>
    <scope>NUCLEOTIDE SEQUENCE [LARGE SCALE GENOMIC DNA]</scope>
    <source>
        <strain evidence="8 9">ARSEF 7405</strain>
    </source>
</reference>
<keyword evidence="3 6" id="KW-1133">Transmembrane helix</keyword>
<feature type="transmembrane region" description="Helical" evidence="6">
    <location>
        <begin position="410"/>
        <end position="428"/>
    </location>
</feature>
<dbReference type="OrthoDB" id="2566866at2759"/>